<evidence type="ECO:0000313" key="2">
    <source>
        <dbReference type="Proteomes" id="UP000037201"/>
    </source>
</evidence>
<reference evidence="1 2" key="1">
    <citation type="submission" date="2014-12" db="EMBL/GenBank/DDBJ databases">
        <authorList>
            <person name="Baeyen S."/>
        </authorList>
    </citation>
    <scope>NUCLEOTIDE SEQUENCE [LARGE SCALE GENOMIC DNA]</scope>
    <source>
        <strain evidence="1 2">LMG 28496</strain>
    </source>
</reference>
<dbReference type="Proteomes" id="UP000037201">
    <property type="component" value="Unassembled WGS sequence"/>
</dbReference>
<accession>A0ABR5JU81</accession>
<sequence length="85" mass="9191">MNGGTSETKTEGTCEQMRRANTIHLHLGKDKSRGCELMLGLKQAGKAATNAAAVRVARGYCCLARSSHALYEEARTKQQLQAVIV</sequence>
<evidence type="ECO:0000313" key="1">
    <source>
        <dbReference type="EMBL" id="KOP60955.1"/>
    </source>
</evidence>
<organism evidence="1 2">
    <name type="scientific">Pseudomonas coronafaciens pv. porri</name>
    <dbReference type="NCBI Taxonomy" id="83964"/>
    <lineage>
        <taxon>Bacteria</taxon>
        <taxon>Pseudomonadati</taxon>
        <taxon>Pseudomonadota</taxon>
        <taxon>Gammaproteobacteria</taxon>
        <taxon>Pseudomonadales</taxon>
        <taxon>Pseudomonadaceae</taxon>
        <taxon>Pseudomonas</taxon>
        <taxon>Pseudomonas coronafaciens</taxon>
    </lineage>
</organism>
<dbReference type="EMBL" id="JUEU01000025">
    <property type="protein sequence ID" value="KOP60955.1"/>
    <property type="molecule type" value="Genomic_DNA"/>
</dbReference>
<reference evidence="1 2" key="2">
    <citation type="submission" date="2015-09" db="EMBL/GenBank/DDBJ databases">
        <title>Genome analysis of Pseudomonas syringae pv. porri LMG.</title>
        <authorList>
            <person name="Rombouts S."/>
        </authorList>
    </citation>
    <scope>NUCLEOTIDE SEQUENCE [LARGE SCALE GENOMIC DNA]</scope>
    <source>
        <strain evidence="1 2">LMG 28496</strain>
    </source>
</reference>
<gene>
    <name evidence="1" type="ORF">OX90_02780</name>
</gene>
<comment type="caution">
    <text evidence="1">The sequence shown here is derived from an EMBL/GenBank/DDBJ whole genome shotgun (WGS) entry which is preliminary data.</text>
</comment>
<name>A0ABR5JU81_9PSED</name>
<protein>
    <submittedName>
        <fullName evidence="1">Uncharacterized protein</fullName>
    </submittedName>
</protein>
<keyword evidence="2" id="KW-1185">Reference proteome</keyword>
<proteinExistence type="predicted"/>